<comment type="similarity">
    <text evidence="4">In the N-terminal section; belongs to the lyase 1 family. Argininosuccinate lyase subfamily.</text>
</comment>
<dbReference type="Pfam" id="PF14698">
    <property type="entry name" value="ASL_C2"/>
    <property type="match status" value="1"/>
</dbReference>
<gene>
    <name evidence="10 13" type="primary">argH</name>
    <name evidence="13" type="ORF">CSA25_03265</name>
</gene>
<comment type="subcellular location">
    <subcellularLocation>
        <location evidence="2 10">Cytoplasm</location>
    </subcellularLocation>
</comment>
<evidence type="ECO:0000259" key="11">
    <source>
        <dbReference type="Pfam" id="PF00206"/>
    </source>
</evidence>
<dbReference type="UniPathway" id="UPA00068">
    <property type="reaction ID" value="UER00114"/>
</dbReference>
<dbReference type="AlphaFoldDB" id="A0A2G6MRW4"/>
<dbReference type="InterPro" id="IPR020557">
    <property type="entry name" value="Fumarate_lyase_CS"/>
</dbReference>
<dbReference type="HAMAP" id="MF_00006">
    <property type="entry name" value="Arg_succ_lyase"/>
    <property type="match status" value="1"/>
</dbReference>
<dbReference type="PANTHER" id="PTHR43814">
    <property type="entry name" value="ARGININOSUCCINATE LYASE"/>
    <property type="match status" value="1"/>
</dbReference>
<comment type="caution">
    <text evidence="13">The sequence shown here is derived from an EMBL/GenBank/DDBJ whole genome shotgun (WGS) entry which is preliminary data.</text>
</comment>
<evidence type="ECO:0000256" key="8">
    <source>
        <dbReference type="ARBA" id="ARBA00022605"/>
    </source>
</evidence>
<sequence length="459" mass="51374">MSEKLWGGRFVASTDKLMESFNASIDVDKRLYESDIKGSQAHLEMMEKQGIISSEDAEILVRGLDKVKTRIDNNDMAFSDALEDIHMHVEAHLGDICGAVAKKLHTARSRNDQVALDVRIYLKAETLTLIQMLKDFQAALVTLADENRKTVMPGYTHLQRAQPVLFAHHLLAYYQMFKRDVGRLEDSLERLDVMPLGSAALAGTTFPIDREYTCQVLGFCRVSENSMDAVSDRDFIMEFISHASICMIHLSRLSEELILWSTSEFGFITISDAFTTGSSIMPQKKNPDACELVRGKTGRVVGNLMAILTTMKSLPMAYNKDMQEDKEPLFDTVDTLKICLDVYTRMLAHIEVHKDRMRDACTTGFLNATDFADYLVNKGVAFRTAHGIAGKAVNFALDQGKELDDLSLEEMRSFSDLIEKDIYNFISLDAMVERRSSHGGTGFDNVSAAVDTAKKELGI</sequence>
<dbReference type="Gene3D" id="1.10.275.10">
    <property type="entry name" value="Fumarase/aspartase (N-terminal domain)"/>
    <property type="match status" value="1"/>
</dbReference>
<dbReference type="PRINTS" id="PR00145">
    <property type="entry name" value="ARGSUCLYASE"/>
</dbReference>
<organism evidence="13 14">
    <name type="scientific">Desulfobacter postgatei</name>
    <dbReference type="NCBI Taxonomy" id="2293"/>
    <lineage>
        <taxon>Bacteria</taxon>
        <taxon>Pseudomonadati</taxon>
        <taxon>Thermodesulfobacteriota</taxon>
        <taxon>Desulfobacteria</taxon>
        <taxon>Desulfobacterales</taxon>
        <taxon>Desulfobacteraceae</taxon>
        <taxon>Desulfobacter</taxon>
    </lineage>
</organism>
<keyword evidence="8 10" id="KW-0028">Amino-acid biosynthesis</keyword>
<protein>
    <recommendedName>
        <fullName evidence="5 10">Argininosuccinate lyase</fullName>
        <shortName evidence="10">ASAL</shortName>
        <ecNumber evidence="5 10">4.3.2.1</ecNumber>
    </recommendedName>
    <alternativeName>
        <fullName evidence="10">Arginosuccinase</fullName>
    </alternativeName>
</protein>
<proteinExistence type="inferred from homology"/>
<evidence type="ECO:0000256" key="9">
    <source>
        <dbReference type="ARBA" id="ARBA00023239"/>
    </source>
</evidence>
<feature type="domain" description="Argininosuccinate lyase C-terminal" evidence="12">
    <location>
        <begin position="365"/>
        <end position="433"/>
    </location>
</feature>
<dbReference type="FunFam" id="1.10.40.30:FF:000001">
    <property type="entry name" value="Argininosuccinate lyase"/>
    <property type="match status" value="1"/>
</dbReference>
<keyword evidence="6 10" id="KW-0963">Cytoplasm</keyword>
<evidence type="ECO:0000313" key="14">
    <source>
        <dbReference type="Proteomes" id="UP000231203"/>
    </source>
</evidence>
<dbReference type="SUPFAM" id="SSF48557">
    <property type="entry name" value="L-aspartase-like"/>
    <property type="match status" value="1"/>
</dbReference>
<dbReference type="GO" id="GO:0042450">
    <property type="term" value="P:L-arginine biosynthetic process via ornithine"/>
    <property type="evidence" value="ECO:0007669"/>
    <property type="project" value="UniProtKB-UniRule"/>
</dbReference>
<evidence type="ECO:0000256" key="1">
    <source>
        <dbReference type="ARBA" id="ARBA00000985"/>
    </source>
</evidence>
<evidence type="ECO:0000256" key="6">
    <source>
        <dbReference type="ARBA" id="ARBA00022490"/>
    </source>
</evidence>
<dbReference type="InterPro" id="IPR029419">
    <property type="entry name" value="Arg_succ_lyase_C"/>
</dbReference>
<dbReference type="GO" id="GO:0005829">
    <property type="term" value="C:cytosol"/>
    <property type="evidence" value="ECO:0007669"/>
    <property type="project" value="TreeGrafter"/>
</dbReference>
<evidence type="ECO:0000256" key="10">
    <source>
        <dbReference type="HAMAP-Rule" id="MF_00006"/>
    </source>
</evidence>
<dbReference type="FunFam" id="1.20.200.10:FF:000006">
    <property type="entry name" value="Argininosuccinate lyase"/>
    <property type="match status" value="1"/>
</dbReference>
<dbReference type="Gene3D" id="1.10.40.30">
    <property type="entry name" value="Fumarase/aspartase (C-terminal domain)"/>
    <property type="match status" value="1"/>
</dbReference>
<evidence type="ECO:0000259" key="12">
    <source>
        <dbReference type="Pfam" id="PF14698"/>
    </source>
</evidence>
<name>A0A2G6MRW4_9BACT</name>
<evidence type="ECO:0000313" key="13">
    <source>
        <dbReference type="EMBL" id="PIE62814.1"/>
    </source>
</evidence>
<dbReference type="InterPro" id="IPR008948">
    <property type="entry name" value="L-Aspartase-like"/>
</dbReference>
<evidence type="ECO:0000256" key="5">
    <source>
        <dbReference type="ARBA" id="ARBA00012338"/>
    </source>
</evidence>
<comment type="similarity">
    <text evidence="10">Belongs to the lyase 1 family. Argininosuccinate lyase subfamily.</text>
</comment>
<dbReference type="Proteomes" id="UP000231203">
    <property type="component" value="Unassembled WGS sequence"/>
</dbReference>
<dbReference type="InterPro" id="IPR009049">
    <property type="entry name" value="Argininosuccinate_lyase"/>
</dbReference>
<dbReference type="PRINTS" id="PR00149">
    <property type="entry name" value="FUMRATELYASE"/>
</dbReference>
<comment type="pathway">
    <text evidence="3 10">Amino-acid biosynthesis; L-arginine biosynthesis; L-arginine from L-ornithine and carbamoyl phosphate: step 3/3.</text>
</comment>
<dbReference type="GO" id="GO:0004056">
    <property type="term" value="F:argininosuccinate lyase activity"/>
    <property type="evidence" value="ECO:0007669"/>
    <property type="project" value="UniProtKB-UniRule"/>
</dbReference>
<feature type="domain" description="Fumarate lyase N-terminal" evidence="11">
    <location>
        <begin position="8"/>
        <end position="302"/>
    </location>
</feature>
<comment type="catalytic activity">
    <reaction evidence="1 10">
        <text>2-(N(omega)-L-arginino)succinate = fumarate + L-arginine</text>
        <dbReference type="Rhea" id="RHEA:24020"/>
        <dbReference type="ChEBI" id="CHEBI:29806"/>
        <dbReference type="ChEBI" id="CHEBI:32682"/>
        <dbReference type="ChEBI" id="CHEBI:57472"/>
        <dbReference type="EC" id="4.3.2.1"/>
    </reaction>
</comment>
<dbReference type="NCBIfam" id="TIGR00838">
    <property type="entry name" value="argH"/>
    <property type="match status" value="1"/>
</dbReference>
<evidence type="ECO:0000256" key="2">
    <source>
        <dbReference type="ARBA" id="ARBA00004496"/>
    </source>
</evidence>
<dbReference type="Gene3D" id="1.20.200.10">
    <property type="entry name" value="Fumarase/aspartase (Central domain)"/>
    <property type="match status" value="1"/>
</dbReference>
<dbReference type="PANTHER" id="PTHR43814:SF1">
    <property type="entry name" value="ARGININOSUCCINATE LYASE"/>
    <property type="match status" value="1"/>
</dbReference>
<keyword evidence="9 10" id="KW-0456">Lyase</keyword>
<dbReference type="InterPro" id="IPR022761">
    <property type="entry name" value="Fumarate_lyase_N"/>
</dbReference>
<dbReference type="PROSITE" id="PS00163">
    <property type="entry name" value="FUMARATE_LYASES"/>
    <property type="match status" value="1"/>
</dbReference>
<evidence type="ECO:0000256" key="3">
    <source>
        <dbReference type="ARBA" id="ARBA00004941"/>
    </source>
</evidence>
<dbReference type="EC" id="4.3.2.1" evidence="5 10"/>
<dbReference type="InterPro" id="IPR000362">
    <property type="entry name" value="Fumarate_lyase_fam"/>
</dbReference>
<dbReference type="InterPro" id="IPR024083">
    <property type="entry name" value="Fumarase/histidase_N"/>
</dbReference>
<evidence type="ECO:0000256" key="7">
    <source>
        <dbReference type="ARBA" id="ARBA00022571"/>
    </source>
</evidence>
<keyword evidence="7 10" id="KW-0055">Arginine biosynthesis</keyword>
<accession>A0A2G6MRW4</accession>
<dbReference type="EMBL" id="PDTI01000028">
    <property type="protein sequence ID" value="PIE62814.1"/>
    <property type="molecule type" value="Genomic_DNA"/>
</dbReference>
<reference evidence="13 14" key="1">
    <citation type="submission" date="2017-10" db="EMBL/GenBank/DDBJ databases">
        <title>Novel microbial diversity and functional potential in the marine mammal oral microbiome.</title>
        <authorList>
            <person name="Dudek N.K."/>
            <person name="Sun C.L."/>
            <person name="Burstein D."/>
            <person name="Kantor R.S."/>
            <person name="Aliaga Goltsman D.S."/>
            <person name="Bik E.M."/>
            <person name="Thomas B.C."/>
            <person name="Banfield J.F."/>
            <person name="Relman D.A."/>
        </authorList>
    </citation>
    <scope>NUCLEOTIDE SEQUENCE [LARGE SCALE GENOMIC DNA]</scope>
    <source>
        <strain evidence="13">DOLJORAL78_47_202</strain>
    </source>
</reference>
<dbReference type="Pfam" id="PF00206">
    <property type="entry name" value="Lyase_1"/>
    <property type="match status" value="1"/>
</dbReference>
<dbReference type="CDD" id="cd01359">
    <property type="entry name" value="Argininosuccinate_lyase"/>
    <property type="match status" value="1"/>
</dbReference>
<evidence type="ECO:0000256" key="4">
    <source>
        <dbReference type="ARBA" id="ARBA00005552"/>
    </source>
</evidence>